<sequence>MKVVMAGYSKTGTKSMAAALRLLGYKVYDFMDHFWYHYEDWMKIMERQSTVEDFRRMYQDVDALTGCPAFAFWEEILKAFPDAKVVLTTREEESWYHSTVGQARVLESYYKFPLMQILTPTGRKYFKFYRALARVVDGVDMNNPFHYTYHYNEGLQRQKYRQHQKYCEQNAPKEKLLVYSVKEGWGPLCAFLGKDVPSVPFPHSNVGGVYIEDLMEVHPAFDRMEREWRLVLFLLTAMGLYTSYKIYSHGWMGKAANFFSNFARRRFSCFHLSIS</sequence>
<dbReference type="Gene3D" id="3.40.50.300">
    <property type="entry name" value="P-loop containing nucleotide triphosphate hydrolases"/>
    <property type="match status" value="1"/>
</dbReference>
<comment type="caution">
    <text evidence="2">The sequence shown here is derived from an EMBL/GenBank/DDBJ whole genome shotgun (WGS) entry which is preliminary data.</text>
</comment>
<protein>
    <submittedName>
        <fullName evidence="2">Uncharacterized protein</fullName>
    </submittedName>
</protein>
<dbReference type="PANTHER" id="PTHR36978:SF4">
    <property type="entry name" value="P-LOOP CONTAINING NUCLEOSIDE TRIPHOSPHATE HYDROLASE PROTEIN"/>
    <property type="match status" value="1"/>
</dbReference>
<keyword evidence="1" id="KW-0472">Membrane</keyword>
<organism evidence="2 3">
    <name type="scientific">Clavelina lepadiformis</name>
    <name type="common">Light-bulb sea squirt</name>
    <name type="synonym">Ascidia lepadiformis</name>
    <dbReference type="NCBI Taxonomy" id="159417"/>
    <lineage>
        <taxon>Eukaryota</taxon>
        <taxon>Metazoa</taxon>
        <taxon>Chordata</taxon>
        <taxon>Tunicata</taxon>
        <taxon>Ascidiacea</taxon>
        <taxon>Aplousobranchia</taxon>
        <taxon>Clavelinidae</taxon>
        <taxon>Clavelina</taxon>
    </lineage>
</organism>
<reference evidence="2 3" key="1">
    <citation type="submission" date="2024-02" db="EMBL/GenBank/DDBJ databases">
        <authorList>
            <person name="Daric V."/>
            <person name="Darras S."/>
        </authorList>
    </citation>
    <scope>NUCLEOTIDE SEQUENCE [LARGE SCALE GENOMIC DNA]</scope>
</reference>
<dbReference type="SUPFAM" id="SSF52540">
    <property type="entry name" value="P-loop containing nucleoside triphosphate hydrolases"/>
    <property type="match status" value="1"/>
</dbReference>
<proteinExistence type="predicted"/>
<feature type="transmembrane region" description="Helical" evidence="1">
    <location>
        <begin position="230"/>
        <end position="247"/>
    </location>
</feature>
<keyword evidence="3" id="KW-1185">Reference proteome</keyword>
<evidence type="ECO:0000313" key="3">
    <source>
        <dbReference type="Proteomes" id="UP001642483"/>
    </source>
</evidence>
<dbReference type="PANTHER" id="PTHR36978">
    <property type="entry name" value="P-LOOP CONTAINING NUCLEOTIDE TRIPHOSPHATE HYDROLASE"/>
    <property type="match status" value="1"/>
</dbReference>
<dbReference type="Pfam" id="PF17784">
    <property type="entry name" value="Sulfotransfer_4"/>
    <property type="match status" value="1"/>
</dbReference>
<keyword evidence="1" id="KW-0812">Transmembrane</keyword>
<accession>A0ABP0FM86</accession>
<evidence type="ECO:0000313" key="2">
    <source>
        <dbReference type="EMBL" id="CAK8680765.1"/>
    </source>
</evidence>
<keyword evidence="1" id="KW-1133">Transmembrane helix</keyword>
<dbReference type="InterPro" id="IPR027417">
    <property type="entry name" value="P-loop_NTPase"/>
</dbReference>
<name>A0ABP0FM86_CLALP</name>
<dbReference type="InterPro" id="IPR040632">
    <property type="entry name" value="Sulfotransfer_4"/>
</dbReference>
<gene>
    <name evidence="2" type="ORF">CVLEPA_LOCUS11016</name>
</gene>
<evidence type="ECO:0000256" key="1">
    <source>
        <dbReference type="SAM" id="Phobius"/>
    </source>
</evidence>
<dbReference type="Proteomes" id="UP001642483">
    <property type="component" value="Unassembled WGS sequence"/>
</dbReference>
<dbReference type="EMBL" id="CAWYQH010000079">
    <property type="protein sequence ID" value="CAK8680765.1"/>
    <property type="molecule type" value="Genomic_DNA"/>
</dbReference>